<protein>
    <recommendedName>
        <fullName evidence="4">DUF308 domain-containing protein</fullName>
    </recommendedName>
</protein>
<accession>A0A098S7K7</accession>
<dbReference type="STRING" id="1524460.IX84_11035"/>
<keyword evidence="1" id="KW-0812">Transmembrane</keyword>
<feature type="transmembrane region" description="Helical" evidence="1">
    <location>
        <begin position="98"/>
        <end position="114"/>
    </location>
</feature>
<dbReference type="AlphaFoldDB" id="A0A098S7K7"/>
<organism evidence="2 3">
    <name type="scientific">Phaeodactylibacter xiamenensis</name>
    <dbReference type="NCBI Taxonomy" id="1524460"/>
    <lineage>
        <taxon>Bacteria</taxon>
        <taxon>Pseudomonadati</taxon>
        <taxon>Bacteroidota</taxon>
        <taxon>Saprospiria</taxon>
        <taxon>Saprospirales</taxon>
        <taxon>Haliscomenobacteraceae</taxon>
        <taxon>Phaeodactylibacter</taxon>
    </lineage>
</organism>
<evidence type="ECO:0000313" key="2">
    <source>
        <dbReference type="EMBL" id="KGE88080.1"/>
    </source>
</evidence>
<evidence type="ECO:0000256" key="1">
    <source>
        <dbReference type="SAM" id="Phobius"/>
    </source>
</evidence>
<sequence length="205" mass="22639">MMTEGKRLMDSREVMVLEGVAMLGLSAVALCYPMEQRLSLLIPFGLLLGFSGITRLIISAWFFRRGSAWRQLVQQSAVADLLSGGAALVLLFQGSNQLVLLLGLWLVLSGYFQIRRYAYLRQQWPACTPAGLTGILSVSMGAFLLANIQGQWLSAPLDLSLPLALLGLFKIYAFIKLGQMRQRFSNGEPVADQEPFPPYSPLNLN</sequence>
<proteinExistence type="predicted"/>
<evidence type="ECO:0008006" key="4">
    <source>
        <dbReference type="Google" id="ProtNLM"/>
    </source>
</evidence>
<keyword evidence="1" id="KW-0472">Membrane</keyword>
<dbReference type="RefSeq" id="WP_044219894.1">
    <property type="nucleotide sequence ID" value="NZ_JBKAGJ010000041.1"/>
</dbReference>
<dbReference type="Pfam" id="PF03729">
    <property type="entry name" value="DUF308"/>
    <property type="match status" value="1"/>
</dbReference>
<dbReference type="Proteomes" id="UP000029736">
    <property type="component" value="Unassembled WGS sequence"/>
</dbReference>
<feature type="transmembrane region" description="Helical" evidence="1">
    <location>
        <begin position="126"/>
        <end position="146"/>
    </location>
</feature>
<dbReference type="EMBL" id="JPOS01000022">
    <property type="protein sequence ID" value="KGE88080.1"/>
    <property type="molecule type" value="Genomic_DNA"/>
</dbReference>
<feature type="transmembrane region" description="Helical" evidence="1">
    <location>
        <begin position="41"/>
        <end position="63"/>
    </location>
</feature>
<comment type="caution">
    <text evidence="2">The sequence shown here is derived from an EMBL/GenBank/DDBJ whole genome shotgun (WGS) entry which is preliminary data.</text>
</comment>
<gene>
    <name evidence="2" type="ORF">IX84_11035</name>
</gene>
<reference evidence="2 3" key="1">
    <citation type="journal article" date="2014" name="Int. J. Syst. Evol. Microbiol.">
        <title>Phaeodactylibacter xiamenensis gen. nov., sp. nov., a member of the family Saprospiraceae isolated from the marine alga Phaeodactylum tricornutum.</title>
        <authorList>
            <person name="Chen Z.Jr."/>
            <person name="Lei X."/>
            <person name="Lai Q."/>
            <person name="Li Y."/>
            <person name="Zhang B."/>
            <person name="Zhang J."/>
            <person name="Zhang H."/>
            <person name="Yang L."/>
            <person name="Zheng W."/>
            <person name="Tian Y."/>
            <person name="Yu Z."/>
            <person name="Xu H.Jr."/>
            <person name="Zheng T."/>
        </authorList>
    </citation>
    <scope>NUCLEOTIDE SEQUENCE [LARGE SCALE GENOMIC DNA]</scope>
    <source>
        <strain evidence="2 3">KD52</strain>
    </source>
</reference>
<dbReference type="InterPro" id="IPR005325">
    <property type="entry name" value="DUF308_memb"/>
</dbReference>
<keyword evidence="1" id="KW-1133">Transmembrane helix</keyword>
<keyword evidence="3" id="KW-1185">Reference proteome</keyword>
<evidence type="ECO:0000313" key="3">
    <source>
        <dbReference type="Proteomes" id="UP000029736"/>
    </source>
</evidence>
<feature type="transmembrane region" description="Helical" evidence="1">
    <location>
        <begin position="152"/>
        <end position="175"/>
    </location>
</feature>
<name>A0A098S7K7_9BACT</name>